<evidence type="ECO:0000259" key="10">
    <source>
        <dbReference type="Pfam" id="PF01699"/>
    </source>
</evidence>
<evidence type="ECO:0000313" key="11">
    <source>
        <dbReference type="EMBL" id="UNI15528.1"/>
    </source>
</evidence>
<organism evidence="11 12">
    <name type="scientific">Purpureocillium takamizusanense</name>
    <dbReference type="NCBI Taxonomy" id="2060973"/>
    <lineage>
        <taxon>Eukaryota</taxon>
        <taxon>Fungi</taxon>
        <taxon>Dikarya</taxon>
        <taxon>Ascomycota</taxon>
        <taxon>Pezizomycotina</taxon>
        <taxon>Sordariomycetes</taxon>
        <taxon>Hypocreomycetidae</taxon>
        <taxon>Hypocreales</taxon>
        <taxon>Ophiocordycipitaceae</taxon>
        <taxon>Purpureocillium</taxon>
    </lineage>
</organism>
<dbReference type="InterPro" id="IPR044880">
    <property type="entry name" value="NCX_ion-bd_dom_sf"/>
</dbReference>
<gene>
    <name evidence="11" type="primary">VCX1_3</name>
    <name evidence="11" type="ORF">JDV02_002054</name>
</gene>
<feature type="domain" description="Sodium/calcium exchanger membrane region" evidence="10">
    <location>
        <begin position="307"/>
        <end position="458"/>
    </location>
</feature>
<dbReference type="RefSeq" id="XP_047839009.1">
    <property type="nucleotide sequence ID" value="XM_047983039.1"/>
</dbReference>
<dbReference type="GO" id="GO:0012505">
    <property type="term" value="C:endomembrane system"/>
    <property type="evidence" value="ECO:0007669"/>
    <property type="project" value="UniProtKB-SubCell"/>
</dbReference>
<feature type="transmembrane region" description="Helical" evidence="9">
    <location>
        <begin position="412"/>
        <end position="433"/>
    </location>
</feature>
<evidence type="ECO:0000256" key="6">
    <source>
        <dbReference type="ARBA" id="ARBA00023065"/>
    </source>
</evidence>
<evidence type="ECO:0000256" key="3">
    <source>
        <dbReference type="ARBA" id="ARBA00022448"/>
    </source>
</evidence>
<keyword evidence="12" id="KW-1185">Reference proteome</keyword>
<dbReference type="KEGG" id="ptkz:JDV02_002054"/>
<dbReference type="Gene3D" id="1.20.1420.30">
    <property type="entry name" value="NCX, central ion-binding region"/>
    <property type="match status" value="1"/>
</dbReference>
<dbReference type="EMBL" id="CP086355">
    <property type="protein sequence ID" value="UNI15528.1"/>
    <property type="molecule type" value="Genomic_DNA"/>
</dbReference>
<keyword evidence="3" id="KW-0813">Transport</keyword>
<dbReference type="InterPro" id="IPR004837">
    <property type="entry name" value="NaCa_Exmemb"/>
</dbReference>
<comment type="similarity">
    <text evidence="2">Belongs to the Ca(2+):cation antiporter (CaCA) (TC 2.A.19) family.</text>
</comment>
<dbReference type="OrthoDB" id="1699231at2759"/>
<dbReference type="GeneID" id="72064015"/>
<feature type="transmembrane region" description="Helical" evidence="9">
    <location>
        <begin position="105"/>
        <end position="126"/>
    </location>
</feature>
<dbReference type="GO" id="GO:0006874">
    <property type="term" value="P:intracellular calcium ion homeostasis"/>
    <property type="evidence" value="ECO:0007669"/>
    <property type="project" value="TreeGrafter"/>
</dbReference>
<proteinExistence type="inferred from homology"/>
<evidence type="ECO:0000256" key="2">
    <source>
        <dbReference type="ARBA" id="ARBA00008170"/>
    </source>
</evidence>
<keyword evidence="7 9" id="KW-0472">Membrane</keyword>
<evidence type="ECO:0000256" key="7">
    <source>
        <dbReference type="ARBA" id="ARBA00023136"/>
    </source>
</evidence>
<dbReference type="Proteomes" id="UP000829364">
    <property type="component" value="Chromosome 2"/>
</dbReference>
<sequence length="465" mass="49405">MSSGPAAFRRRLQQIKTSSSASSIGMTPDAVSSDSDIQPESGFGQPSSSSMRRTRDHGARPLARSDTYRQLTIMINNSHVGLTKALLLLVPVAIAADLLRLSPVAVFALNLLAVVPLAAMSIYSILALTRNAGALGGLPRAVFGNATELTLSIVAIYHGKTQLVLAIATGTAAYYSLLVLGASFLHASYGKTDVPFSKTKSGVLSSLVMATAFCLTIPTAMSLATDEEDKSRTNPPAAAVDGYALHLSRIIAVVLFFLFMTYLTFRFLTHKQLFPRNTSAVHANPDSRTNSVLDMNPAGSASSLALAAGFAGSAVCTAACANSLLRSMSSATRALHTTEAFTGFVILPLVASLAKSVTICQHARSDGTPAPGQMGRLDFAIRSAMTNVLDTLLFVMPLLVLLGWIMGRPMALQLDLFEAVVFLLAVLIMTYLVQHGKTTYFEGFMLIGTYVSIVVAFYVRPEPIA</sequence>
<name>A0A9Q8V7B4_9HYPO</name>
<feature type="compositionally biased region" description="Polar residues" evidence="8">
    <location>
        <begin position="14"/>
        <end position="51"/>
    </location>
</feature>
<evidence type="ECO:0000256" key="9">
    <source>
        <dbReference type="SAM" id="Phobius"/>
    </source>
</evidence>
<accession>A0A9Q8V7B4</accession>
<dbReference type="GO" id="GO:0015369">
    <property type="term" value="F:calcium:proton antiporter activity"/>
    <property type="evidence" value="ECO:0007669"/>
    <property type="project" value="TreeGrafter"/>
</dbReference>
<dbReference type="Pfam" id="PF01699">
    <property type="entry name" value="Na_Ca_ex"/>
    <property type="match status" value="2"/>
</dbReference>
<dbReference type="GO" id="GO:0000329">
    <property type="term" value="C:fungal-type vacuole membrane"/>
    <property type="evidence" value="ECO:0007669"/>
    <property type="project" value="TreeGrafter"/>
</dbReference>
<evidence type="ECO:0000256" key="1">
    <source>
        <dbReference type="ARBA" id="ARBA00004127"/>
    </source>
</evidence>
<protein>
    <submittedName>
        <fullName evidence="11">Calcium/proton exchanger CAX-like</fullName>
    </submittedName>
</protein>
<evidence type="ECO:0000256" key="4">
    <source>
        <dbReference type="ARBA" id="ARBA00022692"/>
    </source>
</evidence>
<comment type="subcellular location">
    <subcellularLocation>
        <location evidence="1">Endomembrane system</location>
        <topology evidence="1">Multi-pass membrane protein</topology>
    </subcellularLocation>
</comment>
<keyword evidence="4 9" id="KW-0812">Transmembrane</keyword>
<reference evidence="11" key="1">
    <citation type="submission" date="2021-11" db="EMBL/GenBank/DDBJ databases">
        <title>Purpureocillium_takamizusanense_genome.</title>
        <authorList>
            <person name="Nguyen N.-H."/>
        </authorList>
    </citation>
    <scope>NUCLEOTIDE SEQUENCE</scope>
    <source>
        <strain evidence="11">PT3</strain>
    </source>
</reference>
<keyword evidence="6" id="KW-0406">Ion transport</keyword>
<feature type="transmembrane region" description="Helical" evidence="9">
    <location>
        <begin position="440"/>
        <end position="459"/>
    </location>
</feature>
<feature type="region of interest" description="Disordered" evidence="8">
    <location>
        <begin position="14"/>
        <end position="61"/>
    </location>
</feature>
<feature type="transmembrane region" description="Helical" evidence="9">
    <location>
        <begin position="201"/>
        <end position="223"/>
    </location>
</feature>
<dbReference type="AlphaFoldDB" id="A0A9Q8V7B4"/>
<feature type="transmembrane region" description="Helical" evidence="9">
    <location>
        <begin position="79"/>
        <end position="99"/>
    </location>
</feature>
<dbReference type="PANTHER" id="PTHR31503:SF22">
    <property type="entry name" value="VACUOLAR CALCIUM ION TRANSPORTER"/>
    <property type="match status" value="1"/>
</dbReference>
<dbReference type="PANTHER" id="PTHR31503">
    <property type="entry name" value="VACUOLAR CALCIUM ION TRANSPORTER"/>
    <property type="match status" value="1"/>
</dbReference>
<evidence type="ECO:0000256" key="5">
    <source>
        <dbReference type="ARBA" id="ARBA00022989"/>
    </source>
</evidence>
<feature type="transmembrane region" description="Helical" evidence="9">
    <location>
        <begin position="163"/>
        <end position="189"/>
    </location>
</feature>
<dbReference type="InterPro" id="IPR004713">
    <property type="entry name" value="CaH_exchang"/>
</dbReference>
<evidence type="ECO:0000256" key="8">
    <source>
        <dbReference type="SAM" id="MobiDB-lite"/>
    </source>
</evidence>
<keyword evidence="5 9" id="KW-1133">Transmembrane helix</keyword>
<evidence type="ECO:0000313" key="12">
    <source>
        <dbReference type="Proteomes" id="UP000829364"/>
    </source>
</evidence>
<feature type="transmembrane region" description="Helical" evidence="9">
    <location>
        <begin position="384"/>
        <end position="406"/>
    </location>
</feature>
<feature type="domain" description="Sodium/calcium exchanger membrane region" evidence="10">
    <location>
        <begin position="104"/>
        <end position="267"/>
    </location>
</feature>
<feature type="transmembrane region" description="Helical" evidence="9">
    <location>
        <begin position="243"/>
        <end position="265"/>
    </location>
</feature>